<feature type="non-terminal residue" evidence="1">
    <location>
        <position position="101"/>
    </location>
</feature>
<accession>A0A5C3QXY0</accession>
<gene>
    <name evidence="1" type="ORF">BDV98DRAFT_556783</name>
</gene>
<reference evidence="1 2" key="1">
    <citation type="journal article" date="2019" name="Nat. Ecol. Evol.">
        <title>Megaphylogeny resolves global patterns of mushroom evolution.</title>
        <authorList>
            <person name="Varga T."/>
            <person name="Krizsan K."/>
            <person name="Foldi C."/>
            <person name="Dima B."/>
            <person name="Sanchez-Garcia M."/>
            <person name="Sanchez-Ramirez S."/>
            <person name="Szollosi G.J."/>
            <person name="Szarkandi J.G."/>
            <person name="Papp V."/>
            <person name="Albert L."/>
            <person name="Andreopoulos W."/>
            <person name="Angelini C."/>
            <person name="Antonin V."/>
            <person name="Barry K.W."/>
            <person name="Bougher N.L."/>
            <person name="Buchanan P."/>
            <person name="Buyck B."/>
            <person name="Bense V."/>
            <person name="Catcheside P."/>
            <person name="Chovatia M."/>
            <person name="Cooper J."/>
            <person name="Damon W."/>
            <person name="Desjardin D."/>
            <person name="Finy P."/>
            <person name="Geml J."/>
            <person name="Haridas S."/>
            <person name="Hughes K."/>
            <person name="Justo A."/>
            <person name="Karasinski D."/>
            <person name="Kautmanova I."/>
            <person name="Kiss B."/>
            <person name="Kocsube S."/>
            <person name="Kotiranta H."/>
            <person name="LaButti K.M."/>
            <person name="Lechner B.E."/>
            <person name="Liimatainen K."/>
            <person name="Lipzen A."/>
            <person name="Lukacs Z."/>
            <person name="Mihaltcheva S."/>
            <person name="Morgado L.N."/>
            <person name="Niskanen T."/>
            <person name="Noordeloos M.E."/>
            <person name="Ohm R.A."/>
            <person name="Ortiz-Santana B."/>
            <person name="Ovrebo C."/>
            <person name="Racz N."/>
            <person name="Riley R."/>
            <person name="Savchenko A."/>
            <person name="Shiryaev A."/>
            <person name="Soop K."/>
            <person name="Spirin V."/>
            <person name="Szebenyi C."/>
            <person name="Tomsovsky M."/>
            <person name="Tulloss R.E."/>
            <person name="Uehling J."/>
            <person name="Grigoriev I.V."/>
            <person name="Vagvolgyi C."/>
            <person name="Papp T."/>
            <person name="Martin F.M."/>
            <person name="Miettinen O."/>
            <person name="Hibbett D.S."/>
            <person name="Nagy L.G."/>
        </authorList>
    </citation>
    <scope>NUCLEOTIDE SEQUENCE [LARGE SCALE GENOMIC DNA]</scope>
    <source>
        <strain evidence="1 2">CBS 309.79</strain>
    </source>
</reference>
<proteinExistence type="predicted"/>
<evidence type="ECO:0000313" key="1">
    <source>
        <dbReference type="EMBL" id="TFL06845.1"/>
    </source>
</evidence>
<name>A0A5C3QXY0_9AGAR</name>
<evidence type="ECO:0000313" key="2">
    <source>
        <dbReference type="Proteomes" id="UP000305067"/>
    </source>
</evidence>
<keyword evidence="2" id="KW-1185">Reference proteome</keyword>
<protein>
    <submittedName>
        <fullName evidence="1">Uncharacterized protein</fullName>
    </submittedName>
</protein>
<dbReference type="Proteomes" id="UP000305067">
    <property type="component" value="Unassembled WGS sequence"/>
</dbReference>
<organism evidence="1 2">
    <name type="scientific">Pterulicium gracile</name>
    <dbReference type="NCBI Taxonomy" id="1884261"/>
    <lineage>
        <taxon>Eukaryota</taxon>
        <taxon>Fungi</taxon>
        <taxon>Dikarya</taxon>
        <taxon>Basidiomycota</taxon>
        <taxon>Agaricomycotina</taxon>
        <taxon>Agaricomycetes</taxon>
        <taxon>Agaricomycetidae</taxon>
        <taxon>Agaricales</taxon>
        <taxon>Pleurotineae</taxon>
        <taxon>Pterulaceae</taxon>
        <taxon>Pterulicium</taxon>
    </lineage>
</organism>
<dbReference type="EMBL" id="ML178814">
    <property type="protein sequence ID" value="TFL06845.1"/>
    <property type="molecule type" value="Genomic_DNA"/>
</dbReference>
<dbReference type="AlphaFoldDB" id="A0A5C3QXY0"/>
<sequence length="101" mass="11286">MEPTFSKNDAVSHFVNQPNFCLRLDGVREAEEEFRRQLLLYKPAFDRSPTPHNLSLTLTRRTIMIATTQAFVNEACATANCSCSECSCAQGECQCKKCSCA</sequence>